<gene>
    <name evidence="2" type="ORF">C1645_782115</name>
</gene>
<dbReference type="Gene3D" id="2.60.120.260">
    <property type="entry name" value="Galactose-binding domain-like"/>
    <property type="match status" value="1"/>
</dbReference>
<protein>
    <recommendedName>
        <fullName evidence="4">F5/8 type C domain-containing protein</fullName>
    </recommendedName>
</protein>
<dbReference type="InterPro" id="IPR029044">
    <property type="entry name" value="Nucleotide-diphossugar_trans"/>
</dbReference>
<dbReference type="AlphaFoldDB" id="A0A397SK93"/>
<proteinExistence type="predicted"/>
<dbReference type="SUPFAM" id="SSF49785">
    <property type="entry name" value="Galactose-binding domain-like"/>
    <property type="match status" value="1"/>
</dbReference>
<sequence length="531" mass="62039">MFDKDQTNLPFNRNLAPNFSRLFSRRSSIIKLTLFALFLGTIIWIIILKPLAESDSLSDFGVSAKNKKESTQPIWQIDLKKTIDERFSVYKKEQFTESALEKNRLIPVTAVLLGWKRTEGLQTVVNYISKYPFIKEILVWNNNNETRIYARDFSLNNSDVELSVFNSEENLHDLSKYTTCSMAKYDYCYFQDDDWLNLYMDSLYTNFLESPSLIHSNSMPTIYLESRKWMFANADKNLHTGFTWLGCGSFISRAKVQRFLGQLGTISLMKDRLKLVDRYFSLWTNQYPYQLSNPLTPLDQKDGWGVDQRNMVYNNILDATQKLYTALAVKSGSELFTREEEKPYYNDRVIRAPCLNDKCLFLTNIDPFPHPSRVYYANNITHVRNQEAKFNKLDFPSKFFWNNYAFHFAVDSDGQTCWNSFKIPKVGDYFGLQFVEPSFPKKVTILSSKDISNFNASFNIQVSPDGNKWRTCNITNSNNTDYTYNNSITFEFDCSNIVKNKRLIRFIRIEASRNFIEPFEICSLILDELNV</sequence>
<dbReference type="Proteomes" id="UP000265703">
    <property type="component" value="Unassembled WGS sequence"/>
</dbReference>
<dbReference type="InterPro" id="IPR008979">
    <property type="entry name" value="Galactose-bd-like_sf"/>
</dbReference>
<evidence type="ECO:0008006" key="4">
    <source>
        <dbReference type="Google" id="ProtNLM"/>
    </source>
</evidence>
<evidence type="ECO:0000256" key="1">
    <source>
        <dbReference type="SAM" id="Phobius"/>
    </source>
</evidence>
<dbReference type="EMBL" id="QKYT01000433">
    <property type="protein sequence ID" value="RIA85319.1"/>
    <property type="molecule type" value="Genomic_DNA"/>
</dbReference>
<accession>A0A397SK93</accession>
<dbReference type="Gene3D" id="3.90.550.10">
    <property type="entry name" value="Spore Coat Polysaccharide Biosynthesis Protein SpsA, Chain A"/>
    <property type="match status" value="1"/>
</dbReference>
<name>A0A397SK93_9GLOM</name>
<feature type="transmembrane region" description="Helical" evidence="1">
    <location>
        <begin position="29"/>
        <end position="48"/>
    </location>
</feature>
<keyword evidence="1" id="KW-0812">Transmembrane</keyword>
<keyword evidence="1" id="KW-1133">Transmembrane helix</keyword>
<evidence type="ECO:0000313" key="2">
    <source>
        <dbReference type="EMBL" id="RIA85319.1"/>
    </source>
</evidence>
<reference evidence="2 3" key="1">
    <citation type="submission" date="2018-06" db="EMBL/GenBank/DDBJ databases">
        <title>Comparative genomics reveals the genomic features of Rhizophagus irregularis, R. cerebriforme, R. diaphanum and Gigaspora rosea, and their symbiotic lifestyle signature.</title>
        <authorList>
            <person name="Morin E."/>
            <person name="San Clemente H."/>
            <person name="Chen E.C.H."/>
            <person name="De La Providencia I."/>
            <person name="Hainaut M."/>
            <person name="Kuo A."/>
            <person name="Kohler A."/>
            <person name="Murat C."/>
            <person name="Tang N."/>
            <person name="Roy S."/>
            <person name="Loubradou J."/>
            <person name="Henrissat B."/>
            <person name="Grigoriev I.V."/>
            <person name="Corradi N."/>
            <person name="Roux C."/>
            <person name="Martin F.M."/>
        </authorList>
    </citation>
    <scope>NUCLEOTIDE SEQUENCE [LARGE SCALE GENOMIC DNA]</scope>
    <source>
        <strain evidence="2 3">DAOM 227022</strain>
    </source>
</reference>
<dbReference type="OrthoDB" id="1684102at2759"/>
<keyword evidence="3" id="KW-1185">Reference proteome</keyword>
<evidence type="ECO:0000313" key="3">
    <source>
        <dbReference type="Proteomes" id="UP000265703"/>
    </source>
</evidence>
<keyword evidence="1" id="KW-0472">Membrane</keyword>
<organism evidence="2 3">
    <name type="scientific">Glomus cerebriforme</name>
    <dbReference type="NCBI Taxonomy" id="658196"/>
    <lineage>
        <taxon>Eukaryota</taxon>
        <taxon>Fungi</taxon>
        <taxon>Fungi incertae sedis</taxon>
        <taxon>Mucoromycota</taxon>
        <taxon>Glomeromycotina</taxon>
        <taxon>Glomeromycetes</taxon>
        <taxon>Glomerales</taxon>
        <taxon>Glomeraceae</taxon>
        <taxon>Glomus</taxon>
    </lineage>
</organism>
<comment type="caution">
    <text evidence="2">The sequence shown here is derived from an EMBL/GenBank/DDBJ whole genome shotgun (WGS) entry which is preliminary data.</text>
</comment>
<dbReference type="STRING" id="658196.A0A397SK93"/>